<accession>A0A8E7UEI4</accession>
<keyword evidence="1" id="KW-0813">Transport</keyword>
<evidence type="ECO:0000313" key="4">
    <source>
        <dbReference type="EMBL" id="QVY47434.1"/>
    </source>
</evidence>
<dbReference type="EMBL" id="MW251502">
    <property type="protein sequence ID" value="QVY47434.1"/>
    <property type="molecule type" value="Genomic_RNA"/>
</dbReference>
<keyword evidence="2" id="KW-0916">Viral movement protein</keyword>
<evidence type="ECO:0000256" key="1">
    <source>
        <dbReference type="ARBA" id="ARBA00022448"/>
    </source>
</evidence>
<reference evidence="4" key="1">
    <citation type="journal article" date="2021" name="Arch. Virol.">
        <title>Genomic characterization of two novel viruses infecting Barleria cristata L. from the genera Orthotospovirus and Polerovirus.</title>
        <authorList>
            <person name="Read D.A."/>
            <person name="Roberts R."/>
            <person name="Thompson G."/>
        </authorList>
    </citation>
    <scope>NUCLEOTIDE SEQUENCE</scope>
    <source>
        <strain evidence="4">19-3037</strain>
    </source>
</reference>
<dbReference type="InterPro" id="IPR001964">
    <property type="entry name" value="Luteo_VPG"/>
</dbReference>
<name>A0A8E7UEI4_9VIRU</name>
<dbReference type="Pfam" id="PF01659">
    <property type="entry name" value="Luteo_Vpg"/>
    <property type="match status" value="1"/>
</dbReference>
<feature type="compositionally biased region" description="Polar residues" evidence="3">
    <location>
        <begin position="130"/>
        <end position="139"/>
    </location>
</feature>
<feature type="region of interest" description="Disordered" evidence="3">
    <location>
        <begin position="130"/>
        <end position="191"/>
    </location>
</feature>
<evidence type="ECO:0000256" key="3">
    <source>
        <dbReference type="SAM" id="MobiDB-lite"/>
    </source>
</evidence>
<proteinExistence type="predicted"/>
<dbReference type="PRINTS" id="PR00912">
    <property type="entry name" value="LVIRUSORF5"/>
</dbReference>
<evidence type="ECO:0000256" key="2">
    <source>
        <dbReference type="ARBA" id="ARBA00023031"/>
    </source>
</evidence>
<sequence>MEEEHALVQFEPAYNLSLSSHLGHHDDGCEDDELELVDEIAHFQLDEGEATARHSLSTRTRSREVPPEQSPSGRLYQSQLLSLAEFSGPTTSIRSRTSRFVSSVRPLPLPRAPSLTNWMPTASLLRYNQRCESSQSPRTGQLHLAPLKSTGKNGTTSPKTNSSSIIKGTGRQPQQDTSRSLIGYPCTTPNR</sequence>
<feature type="region of interest" description="Disordered" evidence="3">
    <location>
        <begin position="48"/>
        <end position="75"/>
    </location>
</feature>
<organism evidence="4">
    <name type="scientific">Barleria polerovirus 1</name>
    <dbReference type="NCBI Taxonomy" id="2838079"/>
    <lineage>
        <taxon>Viruses</taxon>
        <taxon>Riboviria</taxon>
        <taxon>Orthornavirae</taxon>
        <taxon>Pisuviricota</taxon>
        <taxon>Pisoniviricetes</taxon>
        <taxon>Sobelivirales</taxon>
        <taxon>Solemoviridae</taxon>
        <taxon>Polerovirus</taxon>
        <taxon>Polerovirus BPV</taxon>
    </lineage>
</organism>
<dbReference type="GO" id="GO:0046740">
    <property type="term" value="P:transport of virus in host, cell to cell"/>
    <property type="evidence" value="ECO:0007669"/>
    <property type="project" value="UniProtKB-KW"/>
</dbReference>
<protein>
    <submittedName>
        <fullName evidence="4">P4</fullName>
    </submittedName>
</protein>
<gene>
    <name evidence="4" type="primary">ORF4</name>
</gene>
<feature type="compositionally biased region" description="Polar residues" evidence="3">
    <location>
        <begin position="150"/>
        <end position="180"/>
    </location>
</feature>